<dbReference type="PANTHER" id="PTHR10515:SF0">
    <property type="entry name" value="THYMIDINE PHOSPHORYLASE"/>
    <property type="match status" value="1"/>
</dbReference>
<dbReference type="GO" id="GO:0004645">
    <property type="term" value="F:1,4-alpha-oligoglucan phosphorylase activity"/>
    <property type="evidence" value="ECO:0007669"/>
    <property type="project" value="InterPro"/>
</dbReference>
<dbReference type="Gene3D" id="3.40.1030.10">
    <property type="entry name" value="Nucleoside phosphorylase/phosphoribosyltransferase catalytic domain"/>
    <property type="match status" value="1"/>
</dbReference>
<feature type="non-terminal residue" evidence="7">
    <location>
        <position position="326"/>
    </location>
</feature>
<evidence type="ECO:0000259" key="5">
    <source>
        <dbReference type="Pfam" id="PF00591"/>
    </source>
</evidence>
<dbReference type="GO" id="GO:0006213">
    <property type="term" value="P:pyrimidine nucleoside metabolic process"/>
    <property type="evidence" value="ECO:0007669"/>
    <property type="project" value="InterPro"/>
</dbReference>
<dbReference type="PANTHER" id="PTHR10515">
    <property type="entry name" value="THYMIDINE PHOSPHORYLASE"/>
    <property type="match status" value="1"/>
</dbReference>
<dbReference type="InterPro" id="IPR000053">
    <property type="entry name" value="Thymidine/pyrmidine_PPase"/>
</dbReference>
<dbReference type="NCBIfam" id="TIGR02644">
    <property type="entry name" value="Y_phosphoryl"/>
    <property type="match status" value="1"/>
</dbReference>
<accession>A0A381T1X7</accession>
<dbReference type="InterPro" id="IPR035902">
    <property type="entry name" value="Nuc_phospho_transferase"/>
</dbReference>
<dbReference type="PROSITE" id="PS00647">
    <property type="entry name" value="THYMID_PHOSPHORYLASE"/>
    <property type="match status" value="1"/>
</dbReference>
<dbReference type="Pfam" id="PF00591">
    <property type="entry name" value="Glycos_transf_3"/>
    <property type="match status" value="1"/>
</dbReference>
<dbReference type="GO" id="GO:0006206">
    <property type="term" value="P:pyrimidine nucleobase metabolic process"/>
    <property type="evidence" value="ECO:0007669"/>
    <property type="project" value="InterPro"/>
</dbReference>
<protein>
    <recommendedName>
        <fullName evidence="8">Glycosyl transferase family 3 domain-containing protein</fullName>
    </recommendedName>
</protein>
<dbReference type="NCBIfam" id="NF004490">
    <property type="entry name" value="PRK05820.1"/>
    <property type="match status" value="1"/>
</dbReference>
<dbReference type="InterPro" id="IPR017459">
    <property type="entry name" value="Glycosyl_Trfase_fam3_N_dom"/>
</dbReference>
<dbReference type="GO" id="GO:0009032">
    <property type="term" value="F:thymidine phosphorylase activity"/>
    <property type="evidence" value="ECO:0007669"/>
    <property type="project" value="TreeGrafter"/>
</dbReference>
<proteinExistence type="inferred from homology"/>
<dbReference type="InterPro" id="IPR017872">
    <property type="entry name" value="Pyrmidine_PPase_CS"/>
</dbReference>
<dbReference type="InterPro" id="IPR018090">
    <property type="entry name" value="Pyrmidine_PPas_bac/euk"/>
</dbReference>
<comment type="similarity">
    <text evidence="1">Belongs to the thymidine/pyrimidine-nucleoside phosphorylase family.</text>
</comment>
<dbReference type="SUPFAM" id="SSF47648">
    <property type="entry name" value="Nucleoside phosphorylase/phosphoribosyltransferase N-terminal domain"/>
    <property type="match status" value="1"/>
</dbReference>
<dbReference type="EMBL" id="UINC01003826">
    <property type="protein sequence ID" value="SVA09558.1"/>
    <property type="molecule type" value="Genomic_DNA"/>
</dbReference>
<sequence>MKDPFLPQAVIARKRDGEVLEKADIEQFVTALTQDRLSDAQVGAFAMAVFLKSMTTDECVALTLAMRDSGTVLKWDRDRLSGPIIDKHSTGGVGDCVSLMLAPMLAGCGAHVPMISGRGLGHTGGTLDKLSSIPGYDTEPETIRFRNVVEKIGCAIIGQTAQLAPADRRLYAVRDVTATVESIPLITSSILSKKLAAGLEALVMDVKTGNGAVTEDPALARHLAESIVSVAGRAGLNTVAVITDMSQPLAPAIGNALEVEETVAYLTGVRRDPRLHEVVITLGQELLLASGLVENGDEGRRLLDSALVSGEAAERFEKMVAALGGP</sequence>
<dbReference type="Pfam" id="PF02885">
    <property type="entry name" value="Glycos_trans_3N"/>
    <property type="match status" value="1"/>
</dbReference>
<dbReference type="FunFam" id="3.40.1030.10:FF:000003">
    <property type="entry name" value="Pyrimidine-nucleoside phosphorylase"/>
    <property type="match status" value="1"/>
</dbReference>
<feature type="domain" description="Glycosyl transferase family 3" evidence="5">
    <location>
        <begin position="82"/>
        <end position="312"/>
    </location>
</feature>
<evidence type="ECO:0008006" key="8">
    <source>
        <dbReference type="Google" id="ProtNLM"/>
    </source>
</evidence>
<reference evidence="7" key="1">
    <citation type="submission" date="2018-05" db="EMBL/GenBank/DDBJ databases">
        <authorList>
            <person name="Lanie J.A."/>
            <person name="Ng W.-L."/>
            <person name="Kazmierczak K.M."/>
            <person name="Andrzejewski T.M."/>
            <person name="Davidsen T.M."/>
            <person name="Wayne K.J."/>
            <person name="Tettelin H."/>
            <person name="Glass J.I."/>
            <person name="Rusch D."/>
            <person name="Podicherti R."/>
            <person name="Tsui H.-C.T."/>
            <person name="Winkler M.E."/>
        </authorList>
    </citation>
    <scope>NUCLEOTIDE SEQUENCE</scope>
</reference>
<dbReference type="GO" id="GO:0005829">
    <property type="term" value="C:cytosol"/>
    <property type="evidence" value="ECO:0007669"/>
    <property type="project" value="TreeGrafter"/>
</dbReference>
<dbReference type="InterPro" id="IPR000312">
    <property type="entry name" value="Glycosyl_Trfase_fam3"/>
</dbReference>
<organism evidence="7">
    <name type="scientific">marine metagenome</name>
    <dbReference type="NCBI Taxonomy" id="408172"/>
    <lineage>
        <taxon>unclassified sequences</taxon>
        <taxon>metagenomes</taxon>
        <taxon>ecological metagenomes</taxon>
    </lineage>
</organism>
<evidence type="ECO:0000256" key="1">
    <source>
        <dbReference type="ARBA" id="ARBA00006915"/>
    </source>
</evidence>
<evidence type="ECO:0000313" key="7">
    <source>
        <dbReference type="EMBL" id="SVA09558.1"/>
    </source>
</evidence>
<name>A0A381T1X7_9ZZZZ</name>
<keyword evidence="3" id="KW-0328">Glycosyltransferase</keyword>
<keyword evidence="4" id="KW-0808">Transferase</keyword>
<comment type="subunit">
    <text evidence="2">Homodimer.</text>
</comment>
<feature type="domain" description="Glycosyl transferase family 3 N-terminal" evidence="6">
    <location>
        <begin position="9"/>
        <end position="70"/>
    </location>
</feature>
<gene>
    <name evidence="7" type="ORF">METZ01_LOCUS62412</name>
</gene>
<evidence type="ECO:0000256" key="3">
    <source>
        <dbReference type="ARBA" id="ARBA00022676"/>
    </source>
</evidence>
<evidence type="ECO:0000256" key="4">
    <source>
        <dbReference type="ARBA" id="ARBA00022679"/>
    </source>
</evidence>
<dbReference type="InterPro" id="IPR036320">
    <property type="entry name" value="Glycosyl_Trfase_fam3_N_dom_sf"/>
</dbReference>
<dbReference type="SUPFAM" id="SSF52418">
    <property type="entry name" value="Nucleoside phosphorylase/phosphoribosyltransferase catalytic domain"/>
    <property type="match status" value="1"/>
</dbReference>
<evidence type="ECO:0000259" key="6">
    <source>
        <dbReference type="Pfam" id="PF02885"/>
    </source>
</evidence>
<evidence type="ECO:0000256" key="2">
    <source>
        <dbReference type="ARBA" id="ARBA00011738"/>
    </source>
</evidence>
<dbReference type="AlphaFoldDB" id="A0A381T1X7"/>
<dbReference type="Gene3D" id="1.20.970.10">
    <property type="entry name" value="Transferase, Pyrimidine Nucleoside Phosphorylase, Chain C"/>
    <property type="match status" value="1"/>
</dbReference>